<keyword evidence="10" id="KW-1185">Reference proteome</keyword>
<dbReference type="Pfam" id="PF03547">
    <property type="entry name" value="Mem_trans"/>
    <property type="match status" value="1"/>
</dbReference>
<dbReference type="EMBL" id="JACIGK010000010">
    <property type="protein sequence ID" value="MBB4266003.1"/>
    <property type="molecule type" value="Genomic_DNA"/>
</dbReference>
<evidence type="ECO:0000256" key="5">
    <source>
        <dbReference type="ARBA" id="ARBA00022692"/>
    </source>
</evidence>
<evidence type="ECO:0000313" key="10">
    <source>
        <dbReference type="Proteomes" id="UP000554286"/>
    </source>
</evidence>
<dbReference type="Gene3D" id="1.20.1530.20">
    <property type="match status" value="1"/>
</dbReference>
<comment type="caution">
    <text evidence="9">The sequence shown here is derived from an EMBL/GenBank/DDBJ whole genome shotgun (WGS) entry which is preliminary data.</text>
</comment>
<dbReference type="GO" id="GO:0005886">
    <property type="term" value="C:plasma membrane"/>
    <property type="evidence" value="ECO:0007669"/>
    <property type="project" value="UniProtKB-SubCell"/>
</dbReference>
<dbReference type="PANTHER" id="PTHR36838:SF4">
    <property type="entry name" value="AUXIN EFFLUX CARRIER FAMILY PROTEIN"/>
    <property type="match status" value="1"/>
</dbReference>
<evidence type="ECO:0000256" key="4">
    <source>
        <dbReference type="ARBA" id="ARBA00022475"/>
    </source>
</evidence>
<keyword evidence="6 8" id="KW-1133">Transmembrane helix</keyword>
<feature type="transmembrane region" description="Helical" evidence="8">
    <location>
        <begin position="60"/>
        <end position="81"/>
    </location>
</feature>
<feature type="transmembrane region" description="Helical" evidence="8">
    <location>
        <begin position="284"/>
        <end position="310"/>
    </location>
</feature>
<dbReference type="RefSeq" id="WP_184043941.1">
    <property type="nucleotide sequence ID" value="NZ_JACIGK010000010.1"/>
</dbReference>
<evidence type="ECO:0000256" key="8">
    <source>
        <dbReference type="SAM" id="Phobius"/>
    </source>
</evidence>
<dbReference type="InterPro" id="IPR038770">
    <property type="entry name" value="Na+/solute_symporter_sf"/>
</dbReference>
<evidence type="ECO:0000256" key="2">
    <source>
        <dbReference type="ARBA" id="ARBA00010145"/>
    </source>
</evidence>
<reference evidence="9 10" key="1">
    <citation type="submission" date="2020-08" db="EMBL/GenBank/DDBJ databases">
        <title>Genome sequencing of Purple Non-Sulfur Bacteria from various extreme environments.</title>
        <authorList>
            <person name="Mayer M."/>
        </authorList>
    </citation>
    <scope>NUCLEOTIDE SEQUENCE [LARGE SCALE GENOMIC DNA]</scope>
    <source>
        <strain evidence="9 10">JA131</strain>
    </source>
</reference>
<dbReference type="AlphaFoldDB" id="A0A7W6RCP2"/>
<protein>
    <recommendedName>
        <fullName evidence="11">AEC family transporter</fullName>
    </recommendedName>
</protein>
<gene>
    <name evidence="9" type="ORF">GGD89_001629</name>
</gene>
<keyword evidence="7 8" id="KW-0472">Membrane</keyword>
<feature type="transmembrane region" description="Helical" evidence="8">
    <location>
        <begin position="161"/>
        <end position="182"/>
    </location>
</feature>
<evidence type="ECO:0000256" key="3">
    <source>
        <dbReference type="ARBA" id="ARBA00022448"/>
    </source>
</evidence>
<comment type="similarity">
    <text evidence="2">Belongs to the auxin efflux carrier (TC 2.A.69) family.</text>
</comment>
<evidence type="ECO:0008006" key="11">
    <source>
        <dbReference type="Google" id="ProtNLM"/>
    </source>
</evidence>
<keyword evidence="4" id="KW-1003">Cell membrane</keyword>
<keyword evidence="3" id="KW-0813">Transport</keyword>
<sequence>MTDTLTAILPVFLVILLGHALRRARFVPDAFWVAAEKLTYLITFPALLTANLARADMGTVAWGPLMAVQGIAVLAVAALTMRLRPRLGRTLGLSDPGFTSVFQGAIRPNTYVGLAVAAALFGPAGVTLTAICIAAVIPLVNALAVACLARFGDGQGGGPGAVLRGIVTNPLILACLLGLLLNASGLGLPPILGPFLDILGRAALPVGLLAVGAGLSAGALRQGAGAVTVASAAKLLVLPLLVWALCALAGLGAMPTTVAVLYAALPCSASSYVLARRMGGDAPLVAGIITTQTMLSAATIPLLAVVLGIAAR</sequence>
<keyword evidence="5 8" id="KW-0812">Transmembrane</keyword>
<dbReference type="PANTHER" id="PTHR36838">
    <property type="entry name" value="AUXIN EFFLUX CARRIER FAMILY PROTEIN"/>
    <property type="match status" value="1"/>
</dbReference>
<feature type="transmembrane region" description="Helical" evidence="8">
    <location>
        <begin position="240"/>
        <end position="264"/>
    </location>
</feature>
<evidence type="ECO:0000256" key="1">
    <source>
        <dbReference type="ARBA" id="ARBA00004651"/>
    </source>
</evidence>
<dbReference type="InterPro" id="IPR004776">
    <property type="entry name" value="Mem_transp_PIN-like"/>
</dbReference>
<evidence type="ECO:0000256" key="7">
    <source>
        <dbReference type="ARBA" id="ARBA00023136"/>
    </source>
</evidence>
<evidence type="ECO:0000313" key="9">
    <source>
        <dbReference type="EMBL" id="MBB4266003.1"/>
    </source>
</evidence>
<proteinExistence type="inferred from homology"/>
<accession>A0A7W6RCP2</accession>
<feature type="transmembrane region" description="Helical" evidence="8">
    <location>
        <begin position="202"/>
        <end position="220"/>
    </location>
</feature>
<dbReference type="GO" id="GO:0055085">
    <property type="term" value="P:transmembrane transport"/>
    <property type="evidence" value="ECO:0007669"/>
    <property type="project" value="InterPro"/>
</dbReference>
<feature type="transmembrane region" description="Helical" evidence="8">
    <location>
        <begin position="128"/>
        <end position="149"/>
    </location>
</feature>
<organism evidence="9 10">
    <name type="scientific">Roseospira visakhapatnamensis</name>
    <dbReference type="NCBI Taxonomy" id="390880"/>
    <lineage>
        <taxon>Bacteria</taxon>
        <taxon>Pseudomonadati</taxon>
        <taxon>Pseudomonadota</taxon>
        <taxon>Alphaproteobacteria</taxon>
        <taxon>Rhodospirillales</taxon>
        <taxon>Rhodospirillaceae</taxon>
        <taxon>Roseospira</taxon>
    </lineage>
</organism>
<comment type="subcellular location">
    <subcellularLocation>
        <location evidence="1">Cell membrane</location>
        <topology evidence="1">Multi-pass membrane protein</topology>
    </subcellularLocation>
</comment>
<evidence type="ECO:0000256" key="6">
    <source>
        <dbReference type="ARBA" id="ARBA00022989"/>
    </source>
</evidence>
<dbReference type="Proteomes" id="UP000554286">
    <property type="component" value="Unassembled WGS sequence"/>
</dbReference>
<name>A0A7W6RCP2_9PROT</name>